<dbReference type="SUPFAM" id="SSF52540">
    <property type="entry name" value="P-loop containing nucleoside triphosphate hydrolases"/>
    <property type="match status" value="2"/>
</dbReference>
<dbReference type="Proteomes" id="UP001152797">
    <property type="component" value="Unassembled WGS sequence"/>
</dbReference>
<dbReference type="GO" id="GO:0043139">
    <property type="term" value="F:5'-3' DNA helicase activity"/>
    <property type="evidence" value="ECO:0007669"/>
    <property type="project" value="UniProtKB-EC"/>
</dbReference>
<feature type="compositionally biased region" description="Polar residues" evidence="2">
    <location>
        <begin position="1325"/>
        <end position="1341"/>
    </location>
</feature>
<dbReference type="GO" id="GO:0016787">
    <property type="term" value="F:hydrolase activity"/>
    <property type="evidence" value="ECO:0007669"/>
    <property type="project" value="UniProtKB-KW"/>
</dbReference>
<feature type="region of interest" description="Disordered" evidence="2">
    <location>
        <begin position="1282"/>
        <end position="1354"/>
    </location>
</feature>
<keyword evidence="6" id="KW-1185">Reference proteome</keyword>
<feature type="compositionally biased region" description="Polar residues" evidence="2">
    <location>
        <begin position="1293"/>
        <end position="1310"/>
    </location>
</feature>
<evidence type="ECO:0000256" key="1">
    <source>
        <dbReference type="RuleBase" id="RU363044"/>
    </source>
</evidence>
<dbReference type="GO" id="GO:0000723">
    <property type="term" value="P:telomere maintenance"/>
    <property type="evidence" value="ECO:0007669"/>
    <property type="project" value="InterPro"/>
</dbReference>
<keyword evidence="1" id="KW-0233">DNA recombination</keyword>
<dbReference type="GO" id="GO:0006281">
    <property type="term" value="P:DNA repair"/>
    <property type="evidence" value="ECO:0007669"/>
    <property type="project" value="UniProtKB-KW"/>
</dbReference>
<organism evidence="4">
    <name type="scientific">Cladocopium goreaui</name>
    <dbReference type="NCBI Taxonomy" id="2562237"/>
    <lineage>
        <taxon>Eukaryota</taxon>
        <taxon>Sar</taxon>
        <taxon>Alveolata</taxon>
        <taxon>Dinophyceae</taxon>
        <taxon>Suessiales</taxon>
        <taxon>Symbiodiniaceae</taxon>
        <taxon>Cladocopium</taxon>
    </lineage>
</organism>
<feature type="compositionally biased region" description="Polar residues" evidence="2">
    <location>
        <begin position="3471"/>
        <end position="3481"/>
    </location>
</feature>
<keyword evidence="1" id="KW-0227">DNA damage</keyword>
<keyword evidence="1" id="KW-0547">Nucleotide-binding</keyword>
<dbReference type="EC" id="5.6.2.3" evidence="1"/>
<sequence length="3481" mass="387368">MAVISARLCASTKQADVLFAVNLFTCVFACQAQRALASARLRSGWVRKARRVGKARVKARRQPGSPRSRLQMVIAAIFLFSPASWVCVECVCQGNIAAVQPVRNAWATARKLRNQLMRAMHGNTMKKAHRRQAEASTPSQFIETSAGSNHVASKTARLADAVDAASSLRAQPSNPSCQKETEEDEDRKLAVRVQTRIGCELIRIPGDGWCFFHAVLRHCCGWQSWSIPEAAKLYLQALEWMCKQKNGPRADEVAIASVPFDDREAGLHLGFLQQAEQLEAAEGLTAAEIVLWSKVVAVLEKPRMLDSIHHGSVVELWALTQAFDFHCLIWSQEDNKNIWIRDMAYITDAETQQKLQEHPNVLELFHRNTGITGHYDLVQRAAALREPFPETPWLETWRTQSAEAVLCLAAESLRNPVEVSPMSLQSQSSHVADQSAVCETHAAEGAERPTAGSSGQPQRTSRTTATESDATARQPNQSQQVHDTTEADKEAAAGVWAGHDDAEASEGAATDVDSESLLSWDSNLSETTGEAEVEVAVDATKTWVTVEDRDQERIRRTAFQLRQHPLLPSPAAMREFPTMQPNSGLVYPAVHCAFEGCGWASDTQPCNPHWSKEKVWNMKATTWAHTTVQCCGNGVVCLWAHLAESHSEHFADIPRELVASTYTAALIEKERGQVPQVGWSVDRRTLRRLRVDFDDNTCQALICACCARVSPGGMGGEIAYISVEQLFNALTPEAVKANWNLESYMTQYGTLAAVTNRFDAHEWTRTLPETICDGMQLICCPEDLRCGRCTESALQLCEACELPLCRNCLEHMCKQNACAVPEALANDNWFGYPTELLYTHKVRWIEAAAASPVWTSVINYYLEADRGNLIEEHLHRPEHRTAIRGNVSSFSIPWEEVLAALAPETRRNTSWEKLPHPPHVLQAIVKVNVKGMLYNEAIEWVAGARIRPWVVSALLHHLIDVQHPMCTSHLSAEEAKTAVTQRVTLTYGVDETRPIVDLKQTPSPTVTSMGSDLFGPKSRQAETESMEAEAIQSLAQEISGSGRTTAPRNEVSAGIRRQSSAQAAAGVHSEPTISNNQTDSLPMSGKSSSQPAFEVQHLEPSCVKTASPKLVSQLQSEEATHVYRKTFPQHTSQSGEDATMHDMPTHRMNQMVAETIGQGSPQVTAEVGAEAASSQKQEVTVPTPSQGKSQPMTISNNQTDFLTMSGKSSSQPASEVQHLKPSCVKTASPKIVSQLQSEEATHVYRKTFPQHTSQSGEDATMHDMPTHRMNQMVAETIGQGSPHVTAEVGAEAASSQKQEVTMPTPSQGKSQLMHAKPAPDASPGDNPSPQVRGQSSAQATTADKRHEDATSALPSHSRNFFVASGDASQPLPQKHATPESVADTALNGESFVGSVRPNVLSQDYTGAEWKDPDVDMLLQLSNATDTLTIRTGHNFWDQWQNDFLPWAFPFSIPAPVSGPDFPHKERPRRPEDAPHLQPLAHLKLLAGRIESSLRNSWDLIPGLRRLTFKWHSVWQGSLWRKWKSQKQGIAPVPTLKWVQAARGLYNKLRSGTYLTAGGKPKPIQFDTRKLPYARGLTVDEKELLQDVKGMQGHMPGTIEVRRRIGRFLFGARVEMGEPLFITISPTTRHNTLCIKFSRYRAADPGGAEEGARDRPKLWDTAEANIEVPPYDTRRQLAARDPWAVVLSFQTVVRCIFAKLLGIRMCFRCPACDCRDARGHGCHVTGGILGLVTGLCGAIEYQANSTPHFHCNVYIASIWQHSLSELAAKLNDSTITFEDVRQFLTWAHAESHPDPASHTQQQDHLEADWAQNNCKASHDFLCQWPQFLTEDKAASPWVNAAVEPKQALADASRFIHQYRLAAQNKISHQQIHWHPWNIVQKCRLPIAACRKKGAPNKCKHNFPKVQNDKVRVICRGNARKFAQSTAGRRNALGMVLDKRDDPWLSGTMHAFTLMLFGNSHTAINFRVPLSATTHDEDCKRGCLAKNMLPKLQRAMAQAARRSTRYFTGYLQKPQPLGKKELQQAAKQLHFLEEAAAKDDAAAHYRKVVHRVFGDLEFRCSVRPVTEEFMLAGFGNMADPTAAECIRTFPVVPFIGMDWLSILDSVTEVRHKIEPPNPYKTTIKTSEIYGWRGTDERVFHLCPWEFIKWWSLKKLQPPTKNATEDGQGLSVWVSKQGTDRKPVDGWQYGRDYIWKHPLPNSRAANLVRLPQCHGCSRVQDYYVERRTEPLIPYPTTCPLPKPDMSKDAQARLLNVYLRPWTLDLKSATPHVPHISALDLEIRSNSLNPGKRLFTKTAPGPRSHHLAWRAYIQHHVVSEHAARTIRNFLSATECDPEEVDLAETLAKPTDHEVDTTWVTSDTINKLVRGVGFEYSKRSGPAVRRIVEEWEASPQVDALNSWFVNTGITDIKLDRIQSKTQQPTPWSETEPLRWTYGRLTPEAATAWLQRLAEQGSVAVDAAACSAEQRSASAEPRAAKAEPRSACKPTAEQLKFLRAVVDRCLTEAQEEQAESSRSEPLRAVFHGVPGAGKTQTLKWLRAFFEDMCGWQHQQEFVYLAPQNTQAALIAGMTLHSFANIQVKTKTARAKNTSTPEQFAKYQRLRWLVVDESSTVGLEILATLEKRLQQSTRDRDTWKLRPGGQRRPFGGRNLILTGDLWQFPPVKATAIYQNPFQSNTTFQVNALQQICWSHTSLAIPHLFELTLEQRCEDAWLSQILHQARHGNMSQEVWSFLHGFPTLHAGSWSFQTNQATCGEKTCNNLHLQATAPDQLECVICHQERARRCIVGKDPKAEHFLNHPFVHGLNAAKYIAANLRAKWVATTRKHKLLWIIAQDTPLFHVEATELQARRENWLQRHDQSTGGVVGILPLLQNMPIRVTQTLSDLKAFGLFKNTRGTLWNWTLHEADQELVGAVAGQDIVLQRLPRALYVKVEGAKWQQHPDLPVGVARIEPVTQTWTLETNGKATVSRRGFPIASDYAGTAHSFMGATLGACTLDLGTWDATTSREAQLSGYMCLSRVRKTEDLCIVQPFSPNLFSHGELIGPHTFLEVHREKLTLPEAKARFEKDKPNKQKNRDILLFCRGCSPQPHRQEKLLPLREFVSAWDQEEWYRVLSDGMCRLCTQCKTKQSSPAAKVKPKTVNACAYCQTLPADQTGYCSKCAKIRLACSKCDIGKKIKTKSLLDFSPDEIARRKKTKELRRARCKKCAVTPVTAKAKQGLCSNCNKAVSVSHLVNYSAASQTGVCRSCVAKQERAPKTCANCAQPLHANATPGTWCTTCAFPPCSGGCGQRPQKASNHAKQKSDWYCQNCKGKCGNCGSTLPRNAEAGTWCATCAFPPCSGGCGAPRPERRANHAKHLQKWFCQQCNAAKPCANCAGPLPSNVQADTWCVTCAYPPCSGGCGAPRPQKTGYHAQQKPLWLCHACSVRNGYPPCPMCGLQRPQESHANMDVRGVQREQPYGGPKEKASQRLVAHASDASQRHMTLFP</sequence>
<comment type="similarity">
    <text evidence="1">Belongs to the helicase family.</text>
</comment>
<keyword evidence="1" id="KW-0378">Hydrolase</keyword>
<dbReference type="Gene3D" id="3.40.50.300">
    <property type="entry name" value="P-loop containing nucleotide triphosphate hydrolases"/>
    <property type="match status" value="1"/>
</dbReference>
<dbReference type="GO" id="GO:0005524">
    <property type="term" value="F:ATP binding"/>
    <property type="evidence" value="ECO:0007669"/>
    <property type="project" value="UniProtKB-KW"/>
</dbReference>
<feature type="region of interest" description="Disordered" evidence="2">
    <location>
        <begin position="1039"/>
        <end position="1089"/>
    </location>
</feature>
<comment type="catalytic activity">
    <reaction evidence="1">
        <text>ATP + H2O = ADP + phosphate + H(+)</text>
        <dbReference type="Rhea" id="RHEA:13065"/>
        <dbReference type="ChEBI" id="CHEBI:15377"/>
        <dbReference type="ChEBI" id="CHEBI:15378"/>
        <dbReference type="ChEBI" id="CHEBI:30616"/>
        <dbReference type="ChEBI" id="CHEBI:43474"/>
        <dbReference type="ChEBI" id="CHEBI:456216"/>
        <dbReference type="EC" id="5.6.2.3"/>
    </reaction>
</comment>
<feature type="region of interest" description="Disordered" evidence="2">
    <location>
        <begin position="441"/>
        <end position="491"/>
    </location>
</feature>
<evidence type="ECO:0000259" key="3">
    <source>
        <dbReference type="Pfam" id="PF05970"/>
    </source>
</evidence>
<dbReference type="Gene3D" id="3.90.70.80">
    <property type="match status" value="1"/>
</dbReference>
<dbReference type="EMBL" id="CAMXCT030006701">
    <property type="protein sequence ID" value="CAL4805893.1"/>
    <property type="molecule type" value="Genomic_DNA"/>
</dbReference>
<feature type="region of interest" description="Disordered" evidence="2">
    <location>
        <begin position="1163"/>
        <end position="1196"/>
    </location>
</feature>
<keyword evidence="1 5" id="KW-0347">Helicase</keyword>
<evidence type="ECO:0000313" key="4">
    <source>
        <dbReference type="EMBL" id="CAI4018581.1"/>
    </source>
</evidence>
<dbReference type="EMBL" id="CAMXCT020006701">
    <property type="protein sequence ID" value="CAL1171956.1"/>
    <property type="molecule type" value="Genomic_DNA"/>
</dbReference>
<dbReference type="GO" id="GO:0006310">
    <property type="term" value="P:DNA recombination"/>
    <property type="evidence" value="ECO:0007669"/>
    <property type="project" value="UniProtKB-KW"/>
</dbReference>
<evidence type="ECO:0000313" key="5">
    <source>
        <dbReference type="EMBL" id="CAL4805893.1"/>
    </source>
</evidence>
<dbReference type="InterPro" id="IPR010285">
    <property type="entry name" value="DNA_helicase_pif1-like_DEAD"/>
</dbReference>
<feature type="region of interest" description="Disordered" evidence="2">
    <location>
        <begin position="164"/>
        <end position="185"/>
    </location>
</feature>
<keyword evidence="1" id="KW-0067">ATP-binding</keyword>
<reference evidence="5 6" key="2">
    <citation type="submission" date="2024-05" db="EMBL/GenBank/DDBJ databases">
        <authorList>
            <person name="Chen Y."/>
            <person name="Shah S."/>
            <person name="Dougan E. K."/>
            <person name="Thang M."/>
            <person name="Chan C."/>
        </authorList>
    </citation>
    <scope>NUCLEOTIDE SEQUENCE [LARGE SCALE GENOMIC DNA]</scope>
</reference>
<evidence type="ECO:0000313" key="6">
    <source>
        <dbReference type="Proteomes" id="UP001152797"/>
    </source>
</evidence>
<feature type="compositionally biased region" description="Polar residues" evidence="2">
    <location>
        <begin position="1172"/>
        <end position="1196"/>
    </location>
</feature>
<dbReference type="InterPro" id="IPR027417">
    <property type="entry name" value="P-loop_NTPase"/>
</dbReference>
<accession>A0A9P1GPM6</accession>
<feature type="compositionally biased region" description="Polar residues" evidence="2">
    <location>
        <begin position="1071"/>
        <end position="1089"/>
    </location>
</feature>
<comment type="caution">
    <text evidence="4">The sequence shown here is derived from an EMBL/GenBank/DDBJ whole genome shotgun (WGS) entry which is preliminary data.</text>
</comment>
<gene>
    <name evidence="4" type="ORF">C1SCF055_LOCUS43133</name>
</gene>
<name>A0A9P1GPM6_9DINO</name>
<dbReference type="EMBL" id="CAMXCT010006701">
    <property type="protein sequence ID" value="CAI4018581.1"/>
    <property type="molecule type" value="Genomic_DNA"/>
</dbReference>
<feature type="region of interest" description="Disordered" evidence="2">
    <location>
        <begin position="3450"/>
        <end position="3481"/>
    </location>
</feature>
<protein>
    <recommendedName>
        <fullName evidence="1">ATP-dependent DNA helicase</fullName>
        <ecNumber evidence="1">5.6.2.3</ecNumber>
    </recommendedName>
</protein>
<dbReference type="Pfam" id="PF05970">
    <property type="entry name" value="PIF1"/>
    <property type="match status" value="1"/>
</dbReference>
<evidence type="ECO:0000256" key="2">
    <source>
        <dbReference type="SAM" id="MobiDB-lite"/>
    </source>
</evidence>
<proteinExistence type="inferred from homology"/>
<comment type="cofactor">
    <cofactor evidence="1">
        <name>Mg(2+)</name>
        <dbReference type="ChEBI" id="CHEBI:18420"/>
    </cofactor>
</comment>
<reference evidence="4" key="1">
    <citation type="submission" date="2022-10" db="EMBL/GenBank/DDBJ databases">
        <authorList>
            <person name="Chen Y."/>
            <person name="Dougan E. K."/>
            <person name="Chan C."/>
            <person name="Rhodes N."/>
            <person name="Thang M."/>
        </authorList>
    </citation>
    <scope>NUCLEOTIDE SEQUENCE</scope>
</reference>
<feature type="compositionally biased region" description="Polar residues" evidence="2">
    <location>
        <begin position="168"/>
        <end position="178"/>
    </location>
</feature>
<feature type="domain" description="DNA helicase Pif1-like DEAD-box helicase" evidence="3">
    <location>
        <begin position="2519"/>
        <end position="2668"/>
    </location>
</feature>
<keyword evidence="1" id="KW-0234">DNA repair</keyword>
<feature type="compositionally biased region" description="Polar residues" evidence="2">
    <location>
        <begin position="451"/>
        <end position="482"/>
    </location>
</feature>